<gene>
    <name evidence="1" type="ORF">ACFP81_12010</name>
</gene>
<protein>
    <recommendedName>
        <fullName evidence="3">Transposase</fullName>
    </recommendedName>
</protein>
<keyword evidence="2" id="KW-1185">Reference proteome</keyword>
<name>A0ABW1YGR2_9DEIO</name>
<dbReference type="EMBL" id="JBHSWD010000002">
    <property type="protein sequence ID" value="MFC6592643.1"/>
    <property type="molecule type" value="Genomic_DNA"/>
</dbReference>
<evidence type="ECO:0000313" key="1">
    <source>
        <dbReference type="EMBL" id="MFC6592643.1"/>
    </source>
</evidence>
<comment type="caution">
    <text evidence="1">The sequence shown here is derived from an EMBL/GenBank/DDBJ whole genome shotgun (WGS) entry which is preliminary data.</text>
</comment>
<dbReference type="Proteomes" id="UP001596297">
    <property type="component" value="Unassembled WGS sequence"/>
</dbReference>
<sequence>MGEAKRRKQLGLMPVSHSFEAVFGPDGVQLLGGPADAAVQAQILEALRRTQPTAATWPAAYRSRHAMLGLPQDYLYTAEDVSRIEVPAYRRVSGEFLQNFDAAGIQNRSEGVAAQFFRWTAVQRCGFAQKRFRLTAKNGSLCPQCVTWTRACST</sequence>
<dbReference type="RefSeq" id="WP_380083763.1">
    <property type="nucleotide sequence ID" value="NZ_JBHSWD010000002.1"/>
</dbReference>
<accession>A0ABW1YGR2</accession>
<evidence type="ECO:0000313" key="2">
    <source>
        <dbReference type="Proteomes" id="UP001596297"/>
    </source>
</evidence>
<reference evidence="2" key="1">
    <citation type="journal article" date="2019" name="Int. J. Syst. Evol. Microbiol.">
        <title>The Global Catalogue of Microorganisms (GCM) 10K type strain sequencing project: providing services to taxonomists for standard genome sequencing and annotation.</title>
        <authorList>
            <consortium name="The Broad Institute Genomics Platform"/>
            <consortium name="The Broad Institute Genome Sequencing Center for Infectious Disease"/>
            <person name="Wu L."/>
            <person name="Ma J."/>
        </authorList>
    </citation>
    <scope>NUCLEOTIDE SEQUENCE [LARGE SCALE GENOMIC DNA]</scope>
    <source>
        <strain evidence="2">CGMCC 1.15772</strain>
    </source>
</reference>
<evidence type="ECO:0008006" key="3">
    <source>
        <dbReference type="Google" id="ProtNLM"/>
    </source>
</evidence>
<organism evidence="1 2">
    <name type="scientific">Deinococcus lacus</name>
    <dbReference type="NCBI Taxonomy" id="392561"/>
    <lineage>
        <taxon>Bacteria</taxon>
        <taxon>Thermotogati</taxon>
        <taxon>Deinococcota</taxon>
        <taxon>Deinococci</taxon>
        <taxon>Deinococcales</taxon>
        <taxon>Deinococcaceae</taxon>
        <taxon>Deinococcus</taxon>
    </lineage>
</organism>
<proteinExistence type="predicted"/>